<dbReference type="GO" id="GO:0005840">
    <property type="term" value="C:ribosome"/>
    <property type="evidence" value="ECO:0007669"/>
    <property type="project" value="UniProtKB-KW"/>
</dbReference>
<keyword evidence="2" id="KW-0687">Ribonucleoprotein</keyword>
<feature type="compositionally biased region" description="Basic and acidic residues" evidence="1">
    <location>
        <begin position="64"/>
        <end position="73"/>
    </location>
</feature>
<feature type="non-terminal residue" evidence="2">
    <location>
        <position position="177"/>
    </location>
</feature>
<evidence type="ECO:0000313" key="2">
    <source>
        <dbReference type="EMBL" id="CAA9479181.1"/>
    </source>
</evidence>
<feature type="non-terminal residue" evidence="2">
    <location>
        <position position="1"/>
    </location>
</feature>
<feature type="compositionally biased region" description="Basic and acidic residues" evidence="1">
    <location>
        <begin position="1"/>
        <end position="26"/>
    </location>
</feature>
<organism evidence="2">
    <name type="scientific">uncultured Solirubrobacterales bacterium</name>
    <dbReference type="NCBI Taxonomy" id="768556"/>
    <lineage>
        <taxon>Bacteria</taxon>
        <taxon>Bacillati</taxon>
        <taxon>Actinomycetota</taxon>
        <taxon>Thermoleophilia</taxon>
        <taxon>Solirubrobacterales</taxon>
        <taxon>environmental samples</taxon>
    </lineage>
</organism>
<feature type="compositionally biased region" description="Basic and acidic residues" evidence="1">
    <location>
        <begin position="125"/>
        <end position="140"/>
    </location>
</feature>
<name>A0A6J4RQ76_9ACTN</name>
<sequence>ESHRKAADPRPRGRQRADRARDRPGERSQGGALGTRLARDGGRAERRRAAGQAPDRPRRAPRPARADPHADRQHGHRGHRRLREAAGDPGRRLPRGAQGNGHRAPGRLLAPGRDRRSRGHRVRGARADADRRARVLEAARRRDRRPHPQGPQARALQGQGHPLRRRAGRAQGGQARM</sequence>
<feature type="region of interest" description="Disordered" evidence="1">
    <location>
        <begin position="1"/>
        <end position="177"/>
    </location>
</feature>
<gene>
    <name evidence="2" type="ORF">AVDCRST_MAG45-46</name>
</gene>
<dbReference type="EMBL" id="CADCVU010000004">
    <property type="protein sequence ID" value="CAA9479181.1"/>
    <property type="molecule type" value="Genomic_DNA"/>
</dbReference>
<accession>A0A6J4RQ76</accession>
<proteinExistence type="predicted"/>
<reference evidence="2" key="1">
    <citation type="submission" date="2020-02" db="EMBL/GenBank/DDBJ databases">
        <authorList>
            <person name="Meier V. D."/>
        </authorList>
    </citation>
    <scope>NUCLEOTIDE SEQUENCE</scope>
    <source>
        <strain evidence="2">AVDCRST_MAG45</strain>
    </source>
</reference>
<feature type="compositionally biased region" description="Basic residues" evidence="1">
    <location>
        <begin position="115"/>
        <end position="124"/>
    </location>
</feature>
<keyword evidence="2" id="KW-0689">Ribosomal protein</keyword>
<protein>
    <submittedName>
        <fullName evidence="2">LSU ribosomal protein L6p (L9e)</fullName>
    </submittedName>
</protein>
<dbReference type="AlphaFoldDB" id="A0A6J4RQ76"/>
<feature type="compositionally biased region" description="Basic and acidic residues" evidence="1">
    <location>
        <begin position="37"/>
        <end position="48"/>
    </location>
</feature>
<evidence type="ECO:0000256" key="1">
    <source>
        <dbReference type="SAM" id="MobiDB-lite"/>
    </source>
</evidence>